<accession>A0AAJ6QS66</accession>
<organism evidence="3 4">
    <name type="scientific">Galendromus occidentalis</name>
    <name type="common">western predatory mite</name>
    <dbReference type="NCBI Taxonomy" id="34638"/>
    <lineage>
        <taxon>Eukaryota</taxon>
        <taxon>Metazoa</taxon>
        <taxon>Ecdysozoa</taxon>
        <taxon>Arthropoda</taxon>
        <taxon>Chelicerata</taxon>
        <taxon>Arachnida</taxon>
        <taxon>Acari</taxon>
        <taxon>Parasitiformes</taxon>
        <taxon>Mesostigmata</taxon>
        <taxon>Gamasina</taxon>
        <taxon>Phytoseioidea</taxon>
        <taxon>Phytoseiidae</taxon>
        <taxon>Typhlodrominae</taxon>
        <taxon>Galendromus</taxon>
    </lineage>
</organism>
<dbReference type="RefSeq" id="XP_003742071.1">
    <property type="nucleotide sequence ID" value="XM_003742023.2"/>
</dbReference>
<dbReference type="GO" id="GO:0016874">
    <property type="term" value="F:ligase activity"/>
    <property type="evidence" value="ECO:0007669"/>
    <property type="project" value="UniProtKB-KW"/>
</dbReference>
<keyword evidence="3" id="KW-1185">Reference proteome</keyword>
<dbReference type="Gene3D" id="3.40.50.10300">
    <property type="entry name" value="CoaB-like"/>
    <property type="match status" value="1"/>
</dbReference>
<dbReference type="GeneID" id="100909261"/>
<evidence type="ECO:0000313" key="3">
    <source>
        <dbReference type="Proteomes" id="UP000694867"/>
    </source>
</evidence>
<evidence type="ECO:0000313" key="4">
    <source>
        <dbReference type="RefSeq" id="XP_003742071.1"/>
    </source>
</evidence>
<dbReference type="Pfam" id="PF04127">
    <property type="entry name" value="DFP"/>
    <property type="match status" value="1"/>
</dbReference>
<dbReference type="PANTHER" id="PTHR12290">
    <property type="entry name" value="CORNICHON-RELATED"/>
    <property type="match status" value="1"/>
</dbReference>
<dbReference type="GO" id="GO:0015937">
    <property type="term" value="P:coenzyme A biosynthetic process"/>
    <property type="evidence" value="ECO:0007669"/>
    <property type="project" value="UniProtKB-ARBA"/>
</dbReference>
<protein>
    <submittedName>
        <fullName evidence="4">Phosphopantothenate--cysteine ligase isoform X1</fullName>
    </submittedName>
</protein>
<reference evidence="4" key="1">
    <citation type="submission" date="2025-08" db="UniProtKB">
        <authorList>
            <consortium name="RefSeq"/>
        </authorList>
    </citation>
    <scope>IDENTIFICATION</scope>
</reference>
<dbReference type="KEGG" id="goe:100909261"/>
<dbReference type="AlphaFoldDB" id="A0AAJ6QS66"/>
<sequence>MVLSTRLPAYNPIVTLKTEDSRPLAPDTTSEMGLLRDSEADLMNPTMAEYSEFFSKNEPCANFEERSQRIKDFCDYHMTKNSRVILITAGGTTVPLEQKTVRFVDNISLGNRGAASAEYFLDAGYAVIYMHRQNSLEPFSRSIKGNVLDLFNAKNGTLEISNKVRGLLGEQVSRHEAARAQNRLLKVSFTTVADYLFLLRAAALHLAPLGKHAVLYLAAAVSDFYVIPEKMSEHKISSDSQLSLNFHLVPKILKPLVLSWVPDAFVISFKLETNESILLDKAHAALENYKHRLVIANDLESRRERVVLVSRTDREEIRMSLEELSAGIEIERKIVARLTELHAAFLANQ</sequence>
<proteinExistence type="inferred from homology"/>
<comment type="similarity">
    <text evidence="1">Belongs to the PPC synthetase family.</text>
</comment>
<dbReference type="InterPro" id="IPR035929">
    <property type="entry name" value="CoaB-like_sf"/>
</dbReference>
<dbReference type="SUPFAM" id="SSF102645">
    <property type="entry name" value="CoaB-like"/>
    <property type="match status" value="1"/>
</dbReference>
<gene>
    <name evidence="4" type="primary">LOC100909261</name>
</gene>
<keyword evidence="4" id="KW-0436">Ligase</keyword>
<evidence type="ECO:0000259" key="2">
    <source>
        <dbReference type="Pfam" id="PF04127"/>
    </source>
</evidence>
<evidence type="ECO:0000256" key="1">
    <source>
        <dbReference type="ARBA" id="ARBA00005703"/>
    </source>
</evidence>
<name>A0AAJ6QS66_9ACAR</name>
<dbReference type="InterPro" id="IPR007085">
    <property type="entry name" value="DNA/pantothenate-metab_flavo_C"/>
</dbReference>
<feature type="domain" description="DNA/pantothenate metabolism flavoprotein C-terminal" evidence="2">
    <location>
        <begin position="210"/>
        <end position="306"/>
    </location>
</feature>
<dbReference type="Proteomes" id="UP000694867">
    <property type="component" value="Unplaced"/>
</dbReference>